<sequence length="45" mass="4571">MAAHLPTVARARRPGPSPGAVRVVAGDGGRDARWRGRGAGVTLPP</sequence>
<proteinExistence type="predicted"/>
<evidence type="ECO:0000313" key="2">
    <source>
        <dbReference type="EMBL" id="EOY47330.1"/>
    </source>
</evidence>
<gene>
    <name evidence="2" type="ORF">SLI_2615</name>
</gene>
<reference evidence="3" key="1">
    <citation type="journal article" date="2013" name="Genome Biol. Evol.">
        <title>The genome sequence of Streptomyces lividans 66 reveals a novel tRNA-dependent peptide biosynthetic system within a metal-related genomic island.</title>
        <authorList>
            <person name="Cruz-Morales P."/>
            <person name="Vijgenboom E."/>
            <person name="Iruegas-Bocardo F."/>
            <person name="Girard G."/>
            <person name="Yanez-Guerra L.A."/>
            <person name="Ramos-Aboites H.E."/>
            <person name="Pernodet J.L."/>
            <person name="Anne J."/>
            <person name="van Wezel G.P."/>
            <person name="Barona-Gomez F."/>
        </authorList>
    </citation>
    <scope>NUCLEOTIDE SEQUENCE [LARGE SCALE GENOMIC DNA]</scope>
    <source>
        <strain evidence="3">1326</strain>
    </source>
</reference>
<feature type="region of interest" description="Disordered" evidence="1">
    <location>
        <begin position="1"/>
        <end position="45"/>
    </location>
</feature>
<accession>A0A7U9DS18</accession>
<evidence type="ECO:0000256" key="1">
    <source>
        <dbReference type="SAM" id="MobiDB-lite"/>
    </source>
</evidence>
<dbReference type="Proteomes" id="UP000014062">
    <property type="component" value="Chromosome"/>
</dbReference>
<name>A0A7U9DS18_STRLI</name>
<dbReference type="EMBL" id="CM001889">
    <property type="protein sequence ID" value="EOY47330.1"/>
    <property type="molecule type" value="Genomic_DNA"/>
</dbReference>
<organism evidence="2 3">
    <name type="scientific">Streptomyces lividans 1326</name>
    <dbReference type="NCBI Taxonomy" id="1200984"/>
    <lineage>
        <taxon>Bacteria</taxon>
        <taxon>Bacillati</taxon>
        <taxon>Actinomycetota</taxon>
        <taxon>Actinomycetes</taxon>
        <taxon>Kitasatosporales</taxon>
        <taxon>Streptomycetaceae</taxon>
        <taxon>Streptomyces</taxon>
    </lineage>
</organism>
<evidence type="ECO:0000313" key="3">
    <source>
        <dbReference type="Proteomes" id="UP000014062"/>
    </source>
</evidence>
<protein>
    <submittedName>
        <fullName evidence="2">Uncharacterized protein</fullName>
    </submittedName>
</protein>
<dbReference type="AlphaFoldDB" id="A0A7U9DS18"/>